<dbReference type="InterPro" id="IPR000850">
    <property type="entry name" value="Adenylat/UMP-CMP_kin"/>
</dbReference>
<evidence type="ECO:0000313" key="6">
    <source>
        <dbReference type="Proteomes" id="UP000789739"/>
    </source>
</evidence>
<dbReference type="InterPro" id="IPR027417">
    <property type="entry name" value="P-loop_NTPase"/>
</dbReference>
<reference evidence="5" key="1">
    <citation type="submission" date="2021-06" db="EMBL/GenBank/DDBJ databases">
        <authorList>
            <person name="Kallberg Y."/>
            <person name="Tangrot J."/>
            <person name="Rosling A."/>
        </authorList>
    </citation>
    <scope>NUCLEOTIDE SEQUENCE</scope>
    <source>
        <strain evidence="5">BR232B</strain>
    </source>
</reference>
<keyword evidence="1 4" id="KW-0808">Transferase</keyword>
<dbReference type="GO" id="GO:0006139">
    <property type="term" value="P:nucleobase-containing compound metabolic process"/>
    <property type="evidence" value="ECO:0007669"/>
    <property type="project" value="InterPro"/>
</dbReference>
<dbReference type="Pfam" id="PF00406">
    <property type="entry name" value="ADK"/>
    <property type="match status" value="1"/>
</dbReference>
<dbReference type="Proteomes" id="UP000789739">
    <property type="component" value="Unassembled WGS sequence"/>
</dbReference>
<dbReference type="SUPFAM" id="SSF52540">
    <property type="entry name" value="P-loop containing nucleoside triphosphate hydrolases"/>
    <property type="match status" value="1"/>
</dbReference>
<dbReference type="PANTHER" id="PTHR23359">
    <property type="entry name" value="NUCLEOTIDE KINASE"/>
    <property type="match status" value="1"/>
</dbReference>
<evidence type="ECO:0000256" key="2">
    <source>
        <dbReference type="ARBA" id="ARBA00022741"/>
    </source>
</evidence>
<dbReference type="PRINTS" id="PR00094">
    <property type="entry name" value="ADENYLTKNASE"/>
</dbReference>
<keyword evidence="6" id="KW-1185">Reference proteome</keyword>
<accession>A0A9N8W871</accession>
<keyword evidence="2" id="KW-0547">Nucleotide-binding</keyword>
<name>A0A9N8W871_9GLOM</name>
<organism evidence="5 6">
    <name type="scientific">Paraglomus brasilianum</name>
    <dbReference type="NCBI Taxonomy" id="144538"/>
    <lineage>
        <taxon>Eukaryota</taxon>
        <taxon>Fungi</taxon>
        <taxon>Fungi incertae sedis</taxon>
        <taxon>Mucoromycota</taxon>
        <taxon>Glomeromycotina</taxon>
        <taxon>Glomeromycetes</taxon>
        <taxon>Paraglomerales</taxon>
        <taxon>Paraglomeraceae</taxon>
        <taxon>Paraglomus</taxon>
    </lineage>
</organism>
<dbReference type="InterPro" id="IPR033690">
    <property type="entry name" value="Adenylat_kinase_CS"/>
</dbReference>
<dbReference type="GO" id="GO:0005524">
    <property type="term" value="F:ATP binding"/>
    <property type="evidence" value="ECO:0007669"/>
    <property type="project" value="InterPro"/>
</dbReference>
<dbReference type="AlphaFoldDB" id="A0A9N8W871"/>
<keyword evidence="3 4" id="KW-0418">Kinase</keyword>
<dbReference type="PROSITE" id="PS00113">
    <property type="entry name" value="ADENYLATE_KINASE"/>
    <property type="match status" value="1"/>
</dbReference>
<sequence length="264" mass="29599">MRSLPLEEALTNVPAKTAEQTPWYSRFGKRRGDRNGKMPNQVEIADTYENVDVSFLPFDSYLIVFVLGAPGSGKGTQCARVAEAYGLAHISTGDLLREEAAKETELGKGIRESMKHGKMVSTELTLKLLFQAMKASGKDVCGFLIDGFPRTMDQAVEFENTIGRCDFVLYYSCPTETLVRRLIKRGETSGRVDDNITSIETRIRVFEQTSLPVIEYYEHEGRVQQVDGNAPVEQVTEETFNIFDMVFDEQSQVNDTTELGGVRK</sequence>
<evidence type="ECO:0000256" key="4">
    <source>
        <dbReference type="RuleBase" id="RU003330"/>
    </source>
</evidence>
<dbReference type="CDD" id="cd01428">
    <property type="entry name" value="ADK"/>
    <property type="match status" value="1"/>
</dbReference>
<gene>
    <name evidence="5" type="ORF">PBRASI_LOCUS1446</name>
</gene>
<protein>
    <submittedName>
        <fullName evidence="5">1596_t:CDS:1</fullName>
    </submittedName>
</protein>
<dbReference type="HAMAP" id="MF_00235">
    <property type="entry name" value="Adenylate_kinase_Adk"/>
    <property type="match status" value="1"/>
</dbReference>
<evidence type="ECO:0000256" key="3">
    <source>
        <dbReference type="ARBA" id="ARBA00022777"/>
    </source>
</evidence>
<dbReference type="Gene3D" id="3.40.50.300">
    <property type="entry name" value="P-loop containing nucleotide triphosphate hydrolases"/>
    <property type="match status" value="1"/>
</dbReference>
<evidence type="ECO:0000313" key="5">
    <source>
        <dbReference type="EMBL" id="CAG8478416.1"/>
    </source>
</evidence>
<comment type="caution">
    <text evidence="5">The sequence shown here is derived from an EMBL/GenBank/DDBJ whole genome shotgun (WGS) entry which is preliminary data.</text>
</comment>
<comment type="similarity">
    <text evidence="4">Belongs to the adenylate kinase family.</text>
</comment>
<dbReference type="EMBL" id="CAJVPI010000093">
    <property type="protein sequence ID" value="CAG8478416.1"/>
    <property type="molecule type" value="Genomic_DNA"/>
</dbReference>
<proteinExistence type="inferred from homology"/>
<evidence type="ECO:0000256" key="1">
    <source>
        <dbReference type="ARBA" id="ARBA00022679"/>
    </source>
</evidence>
<dbReference type="GO" id="GO:0019205">
    <property type="term" value="F:nucleobase-containing compound kinase activity"/>
    <property type="evidence" value="ECO:0007669"/>
    <property type="project" value="InterPro"/>
</dbReference>
<dbReference type="OrthoDB" id="442176at2759"/>